<evidence type="ECO:0000259" key="6">
    <source>
        <dbReference type="Pfam" id="PF01738"/>
    </source>
</evidence>
<evidence type="ECO:0000256" key="4">
    <source>
        <dbReference type="ARBA" id="ARBA00022490"/>
    </source>
</evidence>
<dbReference type="GeneTree" id="ENSGT00390000000183"/>
<organism evidence="7 8">
    <name type="scientific">Callithrix jacchus</name>
    <name type="common">White-tufted-ear marmoset</name>
    <name type="synonym">Simia Jacchus</name>
    <dbReference type="NCBI Taxonomy" id="9483"/>
    <lineage>
        <taxon>Eukaryota</taxon>
        <taxon>Metazoa</taxon>
        <taxon>Chordata</taxon>
        <taxon>Craniata</taxon>
        <taxon>Vertebrata</taxon>
        <taxon>Euteleostomi</taxon>
        <taxon>Mammalia</taxon>
        <taxon>Eutheria</taxon>
        <taxon>Euarchontoglires</taxon>
        <taxon>Primates</taxon>
        <taxon>Haplorrhini</taxon>
        <taxon>Platyrrhini</taxon>
        <taxon>Cebidae</taxon>
        <taxon>Callitrichinae</taxon>
        <taxon>Callithrix</taxon>
        <taxon>Callithrix</taxon>
    </lineage>
</organism>
<evidence type="ECO:0000256" key="3">
    <source>
        <dbReference type="ARBA" id="ARBA00014180"/>
    </source>
</evidence>
<keyword evidence="5" id="KW-0378">Hydrolase</keyword>
<evidence type="ECO:0000313" key="7">
    <source>
        <dbReference type="Ensembl" id="ENSCJAP00000093598.1"/>
    </source>
</evidence>
<evidence type="ECO:0000256" key="5">
    <source>
        <dbReference type="ARBA" id="ARBA00022801"/>
    </source>
</evidence>
<proteinExistence type="inferred from homology"/>
<dbReference type="Ensembl" id="ENSCJAT00000119279.1">
    <property type="protein sequence ID" value="ENSCJAP00000093598.1"/>
    <property type="gene ID" value="ENSCJAG00000045979.3"/>
</dbReference>
<dbReference type="AlphaFoldDB" id="A0A8I3XD93"/>
<reference evidence="7" key="3">
    <citation type="submission" date="2025-09" db="UniProtKB">
        <authorList>
            <consortium name="Ensembl"/>
        </authorList>
    </citation>
    <scope>IDENTIFICATION</scope>
</reference>
<dbReference type="GO" id="GO:0005829">
    <property type="term" value="C:cytosol"/>
    <property type="evidence" value="ECO:0007669"/>
    <property type="project" value="UniProtKB-SubCell"/>
</dbReference>
<sequence>MTRLSLHSPTEIPAMANEGYPCPCDIGHRLEYGGMGREVQVEHIKAYVTKSPVDAGKAVIVIQDIFGWQLPNTRYMADMISGNGYTTIVPDFFVGQEPWDPSGDWSIFPEWLKTRNARKIDREIDAVLKYLKQQCHAQKIGLVGFCWGGIAVHNLMMKYSEFRAGVSVYGIVKDSEDIYNLKNPTLFIFAENDAVIPLENVSWHLFSSYLFILRRTLSVTQAGVQWHDLGSLQPLSPGFNQFSCLSFLSIWCAPPRLANFCIFSRDGVSPLETRLGSLSRSPLYKNIKKISWPGGTHLVVSAIWDSEAGRLLEHRSCEAAVSHDCATELQPG</sequence>
<comment type="subcellular location">
    <subcellularLocation>
        <location evidence="1">Cytoplasm</location>
        <location evidence="1">Cytosol</location>
    </subcellularLocation>
</comment>
<accession>A0A8I3XD93</accession>
<dbReference type="Gene3D" id="3.40.50.1820">
    <property type="entry name" value="alpha/beta hydrolase"/>
    <property type="match status" value="1"/>
</dbReference>
<gene>
    <name evidence="7" type="primary">CMBL</name>
</gene>
<evidence type="ECO:0000313" key="8">
    <source>
        <dbReference type="Proteomes" id="UP000008225"/>
    </source>
</evidence>
<dbReference type="PANTHER" id="PTHR46812:SF1">
    <property type="entry name" value="CARBOXYMETHYLENEBUTENOLIDASE HOMOLOG"/>
    <property type="match status" value="1"/>
</dbReference>
<keyword evidence="4" id="KW-0963">Cytoplasm</keyword>
<dbReference type="Proteomes" id="UP000008225">
    <property type="component" value="Chromosome 2"/>
</dbReference>
<evidence type="ECO:0000256" key="1">
    <source>
        <dbReference type="ARBA" id="ARBA00004514"/>
    </source>
</evidence>
<dbReference type="FunFam" id="3.40.50.1820:FF:000178">
    <property type="entry name" value="Carboxymethylenebutenolidase homolog"/>
    <property type="match status" value="1"/>
</dbReference>
<comment type="similarity">
    <text evidence="2">Belongs to the dienelactone hydrolase family.</text>
</comment>
<dbReference type="InterPro" id="IPR042946">
    <property type="entry name" value="CMBL"/>
</dbReference>
<dbReference type="SUPFAM" id="SSF53474">
    <property type="entry name" value="alpha/beta-Hydrolases"/>
    <property type="match status" value="1"/>
</dbReference>
<evidence type="ECO:0000256" key="2">
    <source>
        <dbReference type="ARBA" id="ARBA00008456"/>
    </source>
</evidence>
<name>A0A8I3XD93_CALJA</name>
<dbReference type="InterPro" id="IPR029058">
    <property type="entry name" value="AB_hydrolase_fold"/>
</dbReference>
<reference evidence="7 8" key="1">
    <citation type="submission" date="2009-03" db="EMBL/GenBank/DDBJ databases">
        <authorList>
            <person name="Warren W."/>
            <person name="Ye L."/>
            <person name="Minx P."/>
            <person name="Worley K."/>
            <person name="Gibbs R."/>
            <person name="Wilson R.K."/>
        </authorList>
    </citation>
    <scope>NUCLEOTIDE SEQUENCE [LARGE SCALE GENOMIC DNA]</scope>
</reference>
<reference evidence="7" key="2">
    <citation type="submission" date="2025-08" db="UniProtKB">
        <authorList>
            <consortium name="Ensembl"/>
        </authorList>
    </citation>
    <scope>IDENTIFICATION</scope>
</reference>
<dbReference type="PANTHER" id="PTHR46812">
    <property type="entry name" value="CARBOXYMETHYLENEBUTENOLIDASE HOMOLOG"/>
    <property type="match status" value="1"/>
</dbReference>
<dbReference type="GO" id="GO:0016787">
    <property type="term" value="F:hydrolase activity"/>
    <property type="evidence" value="ECO:0007669"/>
    <property type="project" value="UniProtKB-KW"/>
</dbReference>
<protein>
    <recommendedName>
        <fullName evidence="3">Carboxymethylenebutenolidase homolog</fullName>
    </recommendedName>
</protein>
<feature type="domain" description="Dienelactone hydrolase" evidence="6">
    <location>
        <begin position="45"/>
        <end position="201"/>
    </location>
</feature>
<dbReference type="Pfam" id="PF01738">
    <property type="entry name" value="DLH"/>
    <property type="match status" value="1"/>
</dbReference>
<keyword evidence="8" id="KW-1185">Reference proteome</keyword>
<dbReference type="InterPro" id="IPR002925">
    <property type="entry name" value="Dienelactn_hydro"/>
</dbReference>